<accession>A0A2M4B5L3</accession>
<organism evidence="1">
    <name type="scientific">Anopheles triannulatus</name>
    <dbReference type="NCBI Taxonomy" id="58253"/>
    <lineage>
        <taxon>Eukaryota</taxon>
        <taxon>Metazoa</taxon>
        <taxon>Ecdysozoa</taxon>
        <taxon>Arthropoda</taxon>
        <taxon>Hexapoda</taxon>
        <taxon>Insecta</taxon>
        <taxon>Pterygota</taxon>
        <taxon>Neoptera</taxon>
        <taxon>Endopterygota</taxon>
        <taxon>Diptera</taxon>
        <taxon>Nematocera</taxon>
        <taxon>Culicoidea</taxon>
        <taxon>Culicidae</taxon>
        <taxon>Anophelinae</taxon>
        <taxon>Anopheles</taxon>
    </lineage>
</organism>
<dbReference type="EMBL" id="GGFK01015024">
    <property type="protein sequence ID" value="MBW48345.1"/>
    <property type="molecule type" value="Transcribed_RNA"/>
</dbReference>
<protein>
    <submittedName>
        <fullName evidence="1">Putative secreted protein</fullName>
    </submittedName>
</protein>
<dbReference type="AlphaFoldDB" id="A0A2M4B5L3"/>
<name>A0A2M4B5L3_9DIPT</name>
<sequence>MPSLVPFLVSELAPFAALSTLPGRSAGPCSLAAAVGTSVRVPSGFILTWKNISLMSPTTTMRCSLNRCRTIGKDDSWSGPASRHLFKLTPLTSAALRRIPYVPSRAYLDSPPEILIDTSPEVLWLLFLPW</sequence>
<reference evidence="1" key="1">
    <citation type="submission" date="2018-01" db="EMBL/GenBank/DDBJ databases">
        <title>An insight into the sialome of Amazonian anophelines.</title>
        <authorList>
            <person name="Ribeiro J.M."/>
            <person name="Scarpassa V."/>
            <person name="Calvo E."/>
        </authorList>
    </citation>
    <scope>NUCLEOTIDE SEQUENCE</scope>
    <source>
        <tissue evidence="1">Salivary glands</tissue>
    </source>
</reference>
<evidence type="ECO:0000313" key="1">
    <source>
        <dbReference type="EMBL" id="MBW48345.1"/>
    </source>
</evidence>
<proteinExistence type="predicted"/>